<dbReference type="PANTHER" id="PTHR37886">
    <property type="entry name" value="S-ADENOSYL-L-METHIONINE-DEPENDENT METHYLTRANSFERASES SUPERFAMILY PROTEIN"/>
    <property type="match status" value="1"/>
</dbReference>
<evidence type="ECO:0000313" key="3">
    <source>
        <dbReference type="Proteomes" id="UP000032427"/>
    </source>
</evidence>
<proteinExistence type="predicted"/>
<dbReference type="InterPro" id="IPR011990">
    <property type="entry name" value="TPR-like_helical_dom_sf"/>
</dbReference>
<reference evidence="3" key="1">
    <citation type="submission" date="2014-09" db="EMBL/GenBank/DDBJ databases">
        <authorList>
            <person name="Hjerde E."/>
        </authorList>
    </citation>
    <scope>NUCLEOTIDE SEQUENCE [LARGE SCALE GENOMIC DNA]</scope>
    <source>
        <strain evidence="3">06/09/139</strain>
    </source>
</reference>
<dbReference type="Proteomes" id="UP000032427">
    <property type="component" value="Chromosome 1"/>
</dbReference>
<organism evidence="2 3">
    <name type="scientific">Aliivibrio wodanis</name>
    <dbReference type="NCBI Taxonomy" id="80852"/>
    <lineage>
        <taxon>Bacteria</taxon>
        <taxon>Pseudomonadati</taxon>
        <taxon>Pseudomonadota</taxon>
        <taxon>Gammaproteobacteria</taxon>
        <taxon>Vibrionales</taxon>
        <taxon>Vibrionaceae</taxon>
        <taxon>Aliivibrio</taxon>
    </lineage>
</organism>
<dbReference type="CDD" id="cd02440">
    <property type="entry name" value="AdoMet_MTases"/>
    <property type="match status" value="1"/>
</dbReference>
<keyword evidence="2" id="KW-0489">Methyltransferase</keyword>
<dbReference type="PATRIC" id="fig|80852.17.peg.216"/>
<feature type="domain" description="Methyltransferase type 12" evidence="1">
    <location>
        <begin position="46"/>
        <end position="146"/>
    </location>
</feature>
<dbReference type="STRING" id="80852.AWOD_I_0210"/>
<dbReference type="Pfam" id="PF08242">
    <property type="entry name" value="Methyltransf_12"/>
    <property type="match status" value="1"/>
</dbReference>
<dbReference type="InterPro" id="IPR027417">
    <property type="entry name" value="P-loop_NTPase"/>
</dbReference>
<sequence>MDYSKLKPGDDNYRAYIGPPMQYDFMGATQFRLLCTLGLRSEHKVLDLGCGSLRAGRFLISYLEPDNYHGIEPNEWLIKEAIKNQIGDGMVDIKRPKFDHNSSFNTAAFDTSFDFIIAQSIFSHTGLDLLSNALANIQASLNEDGLALVTFIKGTEDFKGEGWIYPGCVSFSPKTIKESALKSGLYSKELPWYHPRQTWFLLSKDESQLPTEKQLTFLSGAVLRGSEFINSIQPYELKPSLNLPQKMKSLIISGFHRSATSATANYLFDAGLNMGANLMAGNISNAKGHYEDWDAVQLHDEQLVKNETNWQFHDDVSLEPANDFLDSYIQKRSNISSYWGVKDPRACLFLNEWKQALGDAGHYLFVARHWSSCIESLLHRHSRDLAYGLPKVNRDMVGAKFWIQPELAAKMWLSYNKRLVEFAKANPQITMIATQRALFEGAPVIQELNTKFGFDLNEKVDSPFDLSLFRDKAKQRIFSQLSHSLQAQLNAVWNELLELATFRSEDEDPHIVNDEVKQNELAQVTALISSQKVIASPQLDMVNLNSTWLKECLAITEPAAISQFLDASPVARLSGIEVAEWLPEIQERFELNAHVILAAAKLLQRLKEYQLAINCFQVSVSLGVYFPYIDMMIGQCWQALDDSKKSEFFFKKAMVANPNNPIFYTNYAKLLLVLNRDDEAEKQFELGYQKGRKQPACIIPYCEYLNKVDKIQKAIDIANGFLDELSHPAINNLLSRLMLKRDVEQGKAHYSNAVKERLAGKDTLGWLASSCKVFDSAQAEEDFMIRCLSHWEKLK</sequence>
<accession>A0A090IPU7</accession>
<keyword evidence="2" id="KW-0808">Transferase</keyword>
<evidence type="ECO:0000313" key="2">
    <source>
        <dbReference type="EMBL" id="CED70305.1"/>
    </source>
</evidence>
<dbReference type="GO" id="GO:0032259">
    <property type="term" value="P:methylation"/>
    <property type="evidence" value="ECO:0007669"/>
    <property type="project" value="UniProtKB-KW"/>
</dbReference>
<dbReference type="KEGG" id="awd:AWOD_I_0210"/>
<dbReference type="HOGENOM" id="CLU_353266_0_0_6"/>
<dbReference type="Gene3D" id="1.25.40.10">
    <property type="entry name" value="Tetratricopeptide repeat domain"/>
    <property type="match status" value="1"/>
</dbReference>
<dbReference type="SUPFAM" id="SSF48452">
    <property type="entry name" value="TPR-like"/>
    <property type="match status" value="1"/>
</dbReference>
<dbReference type="SUPFAM" id="SSF52540">
    <property type="entry name" value="P-loop containing nucleoside triphosphate hydrolases"/>
    <property type="match status" value="1"/>
</dbReference>
<gene>
    <name evidence="2" type="ORF">AWOD_I_0210</name>
</gene>
<dbReference type="InterPro" id="IPR029063">
    <property type="entry name" value="SAM-dependent_MTases_sf"/>
</dbReference>
<keyword evidence="3" id="KW-1185">Reference proteome</keyword>
<dbReference type="GO" id="GO:0008168">
    <property type="term" value="F:methyltransferase activity"/>
    <property type="evidence" value="ECO:0007669"/>
    <property type="project" value="UniProtKB-KW"/>
</dbReference>
<dbReference type="GeneID" id="28539739"/>
<dbReference type="OrthoDB" id="9179784at2"/>
<dbReference type="Gene3D" id="3.40.50.150">
    <property type="entry name" value="Vaccinia Virus protein VP39"/>
    <property type="match status" value="1"/>
</dbReference>
<protein>
    <submittedName>
        <fullName evidence="2">Putative SAM-dependent methyltransferase</fullName>
    </submittedName>
</protein>
<dbReference type="Gene3D" id="3.40.50.300">
    <property type="entry name" value="P-loop containing nucleotide triphosphate hydrolases"/>
    <property type="match status" value="1"/>
</dbReference>
<evidence type="ECO:0000259" key="1">
    <source>
        <dbReference type="Pfam" id="PF08242"/>
    </source>
</evidence>
<dbReference type="InterPro" id="IPR013217">
    <property type="entry name" value="Methyltransf_12"/>
</dbReference>
<dbReference type="EMBL" id="LN554846">
    <property type="protein sequence ID" value="CED70305.1"/>
    <property type="molecule type" value="Genomic_DNA"/>
</dbReference>
<dbReference type="PANTHER" id="PTHR37886:SF1">
    <property type="entry name" value="S-ADENOSYL-L-METHIONINE-DEPENDENT METHYLTRANSFERASES SUPERFAMILY PROTEIN"/>
    <property type="match status" value="1"/>
</dbReference>
<name>A0A090IPU7_9GAMM</name>
<dbReference type="SUPFAM" id="SSF53335">
    <property type="entry name" value="S-adenosyl-L-methionine-dependent methyltransferases"/>
    <property type="match status" value="1"/>
</dbReference>
<dbReference type="AlphaFoldDB" id="A0A090IPU7"/>